<evidence type="ECO:0000256" key="1">
    <source>
        <dbReference type="SAM" id="Coils"/>
    </source>
</evidence>
<dbReference type="Proteomes" id="UP000183120">
    <property type="component" value="Unassembled WGS sequence"/>
</dbReference>
<keyword evidence="2" id="KW-0812">Transmembrane</keyword>
<sequence>MTKHSVNLIIKKDDDSLLIKRLKKYLPLTSGISFLIFIIATVVTYIFLNGNIAEYNSLKREVTVLEERIKSQQQNEDIYISTGKTLTGIEKILFLSINFNPVLSEVINLPTEGITIPNASCDKLGNLSFKMVASSSSKLDNFITHLLNKETKSKLYSNMKAGGIVRNEKGNYSMSISLNVDKTLLK</sequence>
<keyword evidence="2" id="KW-0472">Membrane</keyword>
<keyword evidence="2" id="KW-1133">Transmembrane helix</keyword>
<accession>A0A1J4TQ52</accession>
<comment type="caution">
    <text evidence="3">The sequence shown here is derived from an EMBL/GenBank/DDBJ whole genome shotgun (WGS) entry which is preliminary data.</text>
</comment>
<proteinExistence type="predicted"/>
<dbReference type="AlphaFoldDB" id="A0A1J4TQ52"/>
<feature type="transmembrane region" description="Helical" evidence="2">
    <location>
        <begin position="25"/>
        <end position="48"/>
    </location>
</feature>
<protein>
    <submittedName>
        <fullName evidence="3">Uncharacterized protein</fullName>
    </submittedName>
</protein>
<keyword evidence="1" id="KW-0175">Coiled coil</keyword>
<dbReference type="EMBL" id="MNUY01000084">
    <property type="protein sequence ID" value="OIO12630.1"/>
    <property type="molecule type" value="Genomic_DNA"/>
</dbReference>
<feature type="coiled-coil region" evidence="1">
    <location>
        <begin position="48"/>
        <end position="75"/>
    </location>
</feature>
<organism evidence="3 4">
    <name type="scientific">Candidatus Gottesmanbacteria bacterium CG1_02_37_22</name>
    <dbReference type="NCBI Taxonomy" id="1805209"/>
    <lineage>
        <taxon>Bacteria</taxon>
        <taxon>Candidatus Gottesmaniibacteriota</taxon>
    </lineage>
</organism>
<evidence type="ECO:0000313" key="3">
    <source>
        <dbReference type="EMBL" id="OIO12630.1"/>
    </source>
</evidence>
<dbReference type="STRING" id="1805209.AUJ73_05265"/>
<gene>
    <name evidence="3" type="ORF">AUJ73_05265</name>
</gene>
<reference evidence="3 4" key="1">
    <citation type="journal article" date="2016" name="Environ. Microbiol.">
        <title>Genomic resolution of a cold subsurface aquifer community provides metabolic insights for novel microbes adapted to high CO concentrations.</title>
        <authorList>
            <person name="Probst A.J."/>
            <person name="Castelle C.J."/>
            <person name="Singh A."/>
            <person name="Brown C.T."/>
            <person name="Anantharaman K."/>
            <person name="Sharon I."/>
            <person name="Hug L.A."/>
            <person name="Burstein D."/>
            <person name="Emerson J.B."/>
            <person name="Thomas B.C."/>
            <person name="Banfield J.F."/>
        </authorList>
    </citation>
    <scope>NUCLEOTIDE SEQUENCE [LARGE SCALE GENOMIC DNA]</scope>
    <source>
        <strain evidence="3">CG1_02_37_22</strain>
    </source>
</reference>
<name>A0A1J4TQ52_9BACT</name>
<evidence type="ECO:0000313" key="4">
    <source>
        <dbReference type="Proteomes" id="UP000183120"/>
    </source>
</evidence>
<evidence type="ECO:0000256" key="2">
    <source>
        <dbReference type="SAM" id="Phobius"/>
    </source>
</evidence>